<dbReference type="PANTHER" id="PTHR39476">
    <property type="entry name" value="NADH:UBIQUINONE OXIDOREDUCTASE 6.6KD SUBUNIT"/>
    <property type="match status" value="1"/>
</dbReference>
<dbReference type="Pfam" id="PF07225">
    <property type="entry name" value="NDUF_B4"/>
    <property type="match status" value="1"/>
</dbReference>
<keyword evidence="5" id="KW-0679">Respiratory chain</keyword>
<keyword evidence="10" id="KW-0496">Mitochondrion</keyword>
<dbReference type="OrthoDB" id="15108at2759"/>
<gene>
    <name evidence="15" type="ORF">EXIGLDRAFT_406555</name>
    <name evidence="14" type="ORF">EXIGLDRAFT_780630</name>
</gene>
<dbReference type="STRING" id="1314781.A0A165BIP2"/>
<keyword evidence="7" id="KW-0999">Mitochondrion inner membrane</keyword>
<evidence type="ECO:0000256" key="10">
    <source>
        <dbReference type="ARBA" id="ARBA00023128"/>
    </source>
</evidence>
<proteinExistence type="inferred from homology"/>
<evidence type="ECO:0000256" key="8">
    <source>
        <dbReference type="ARBA" id="ARBA00022982"/>
    </source>
</evidence>
<evidence type="ECO:0000256" key="5">
    <source>
        <dbReference type="ARBA" id="ARBA00022660"/>
    </source>
</evidence>
<evidence type="ECO:0000256" key="6">
    <source>
        <dbReference type="ARBA" id="ARBA00022692"/>
    </source>
</evidence>
<sequence length="83" mass="9366">MAGGHGQKTDPAIERWAYMRENVYKHFQFTPTAVKRVVALGIVVPTLCYMIAADQSYKWDWRGKRKGDSLLSAARQPPPADSE</sequence>
<name>A0A165BIP2_EXIGL</name>
<evidence type="ECO:0000256" key="11">
    <source>
        <dbReference type="ARBA" id="ARBA00023136"/>
    </source>
</evidence>
<dbReference type="Proteomes" id="UP000077266">
    <property type="component" value="Unassembled WGS sequence"/>
</dbReference>
<evidence type="ECO:0000256" key="7">
    <source>
        <dbReference type="ARBA" id="ARBA00022792"/>
    </source>
</evidence>
<keyword evidence="16" id="KW-1185">Reference proteome</keyword>
<evidence type="ECO:0000256" key="4">
    <source>
        <dbReference type="ARBA" id="ARBA00022448"/>
    </source>
</evidence>
<protein>
    <recommendedName>
        <fullName evidence="3">NADH dehydrogenase [ubiquinone] 1 beta subcomplex subunit 4</fullName>
    </recommendedName>
    <alternativeName>
        <fullName evidence="12">Complex I-B15</fullName>
    </alternativeName>
    <alternativeName>
        <fullName evidence="13">NADH-ubiquinone oxidoreductase B15 subunit</fullName>
    </alternativeName>
</protein>
<comment type="subcellular location">
    <subcellularLocation>
        <location evidence="1">Mitochondrion inner membrane</location>
        <topology evidence="1">Single-pass membrane protein</topology>
    </subcellularLocation>
</comment>
<organism evidence="14 16">
    <name type="scientific">Exidia glandulosa HHB12029</name>
    <dbReference type="NCBI Taxonomy" id="1314781"/>
    <lineage>
        <taxon>Eukaryota</taxon>
        <taxon>Fungi</taxon>
        <taxon>Dikarya</taxon>
        <taxon>Basidiomycota</taxon>
        <taxon>Agaricomycotina</taxon>
        <taxon>Agaricomycetes</taxon>
        <taxon>Auriculariales</taxon>
        <taxon>Exidiaceae</taxon>
        <taxon>Exidia</taxon>
    </lineage>
</organism>
<evidence type="ECO:0000256" key="1">
    <source>
        <dbReference type="ARBA" id="ARBA00004434"/>
    </source>
</evidence>
<dbReference type="PANTHER" id="PTHR39476:SF1">
    <property type="entry name" value="NADH DEHYDROGENASE [UBIQUINONE] 1 BETA SUBCOMPLEX SUBUNIT 4"/>
    <property type="match status" value="1"/>
</dbReference>
<keyword evidence="11" id="KW-0472">Membrane</keyword>
<dbReference type="GO" id="GO:0005743">
    <property type="term" value="C:mitochondrial inner membrane"/>
    <property type="evidence" value="ECO:0007669"/>
    <property type="project" value="UniProtKB-SubCell"/>
</dbReference>
<keyword evidence="6" id="KW-0812">Transmembrane</keyword>
<dbReference type="EMBL" id="KV426455">
    <property type="protein sequence ID" value="KZV80751.1"/>
    <property type="molecule type" value="Genomic_DNA"/>
</dbReference>
<accession>A0A165BIP2</accession>
<reference evidence="14 16" key="1">
    <citation type="journal article" date="2016" name="Mol. Biol. Evol.">
        <title>Comparative Genomics of Early-Diverging Mushroom-Forming Fungi Provides Insights into the Origins of Lignocellulose Decay Capabilities.</title>
        <authorList>
            <person name="Nagy L.G."/>
            <person name="Riley R."/>
            <person name="Tritt A."/>
            <person name="Adam C."/>
            <person name="Daum C."/>
            <person name="Floudas D."/>
            <person name="Sun H."/>
            <person name="Yadav J.S."/>
            <person name="Pangilinan J."/>
            <person name="Larsson K.H."/>
            <person name="Matsuura K."/>
            <person name="Barry K."/>
            <person name="Labutti K."/>
            <person name="Kuo R."/>
            <person name="Ohm R.A."/>
            <person name="Bhattacharya S.S."/>
            <person name="Shirouzu T."/>
            <person name="Yoshinaga Y."/>
            <person name="Martin F.M."/>
            <person name="Grigoriev I.V."/>
            <person name="Hibbett D.S."/>
        </authorList>
    </citation>
    <scope>NUCLEOTIDE SEQUENCE [LARGE SCALE GENOMIC DNA]</scope>
    <source>
        <strain evidence="14 16">HHB12029</strain>
    </source>
</reference>
<evidence type="ECO:0000256" key="9">
    <source>
        <dbReference type="ARBA" id="ARBA00022989"/>
    </source>
</evidence>
<evidence type="ECO:0000256" key="12">
    <source>
        <dbReference type="ARBA" id="ARBA00030212"/>
    </source>
</evidence>
<dbReference type="EMBL" id="KV426456">
    <property type="protein sequence ID" value="KZV80722.1"/>
    <property type="molecule type" value="Genomic_DNA"/>
</dbReference>
<evidence type="ECO:0000313" key="16">
    <source>
        <dbReference type="Proteomes" id="UP000077266"/>
    </source>
</evidence>
<dbReference type="AlphaFoldDB" id="A0A165BIP2"/>
<evidence type="ECO:0000313" key="15">
    <source>
        <dbReference type="EMBL" id="KZV80751.1"/>
    </source>
</evidence>
<keyword evidence="8" id="KW-0249">Electron transport</keyword>
<evidence type="ECO:0000313" key="14">
    <source>
        <dbReference type="EMBL" id="KZV80722.1"/>
    </source>
</evidence>
<evidence type="ECO:0000256" key="13">
    <source>
        <dbReference type="ARBA" id="ARBA00030987"/>
    </source>
</evidence>
<dbReference type="InterPro" id="IPR009866">
    <property type="entry name" value="NADH_UbQ_OxRdtase_NDUFB4_su"/>
</dbReference>
<keyword evidence="4" id="KW-0813">Transport</keyword>
<keyword evidence="9" id="KW-1133">Transmembrane helix</keyword>
<evidence type="ECO:0000256" key="3">
    <source>
        <dbReference type="ARBA" id="ARBA00018681"/>
    </source>
</evidence>
<evidence type="ECO:0000256" key="2">
    <source>
        <dbReference type="ARBA" id="ARBA00007260"/>
    </source>
</evidence>
<comment type="similarity">
    <text evidence="2">Belongs to the complex I NDUFB4 subunit family.</text>
</comment>